<evidence type="ECO:0000313" key="3">
    <source>
        <dbReference type="EMBL" id="AGR27779.1"/>
    </source>
</evidence>
<sequence length="244" mass="28202">MRGSDWNKIKEKLSELHNDLEAKDLVEHLYEKHVFTADDKERIMHEATRKDKAIKLLDILRNKELPEGDVYEVFLSQLRRTQPHLADMLKPPGTARRQRAGATQSSKGRQVGHIQSLDTDQLCEFLAPLLKNNKIGDDVLKTIKQEKVNGRVFLKMDGSSMKEVFPFLKYGERTLILMERDEFIEKTGLKEDIVSVEHSLQEENMQESLTLKQAAQKSTRKGTFLKPTDTSRQHDRPNPPLYHT</sequence>
<dbReference type="GO" id="GO:0070513">
    <property type="term" value="F:death domain binding"/>
    <property type="evidence" value="ECO:0007669"/>
    <property type="project" value="InterPro"/>
</dbReference>
<protein>
    <submittedName>
        <fullName evidence="3">Caspase-3-like protein</fullName>
    </submittedName>
</protein>
<feature type="region of interest" description="Disordered" evidence="1">
    <location>
        <begin position="203"/>
        <end position="244"/>
    </location>
</feature>
<dbReference type="Pfam" id="PF00619">
    <property type="entry name" value="CARD"/>
    <property type="match status" value="1"/>
</dbReference>
<dbReference type="InterPro" id="IPR001315">
    <property type="entry name" value="CARD"/>
</dbReference>
<evidence type="ECO:0000259" key="2">
    <source>
        <dbReference type="PROSITE" id="PS50209"/>
    </source>
</evidence>
<reference evidence="3" key="1">
    <citation type="submission" date="2013-03" db="EMBL/GenBank/DDBJ databases">
        <title>First molecular cloning of a molluscan caspase-3-like protein from variously colored abalone (Haliotis diversicolor) and gene expression analysis with bacterial challenge.</title>
        <authorList>
            <person name="He S."/>
            <person name="Wang G."/>
        </authorList>
    </citation>
    <scope>NUCLEOTIDE SEQUENCE</scope>
</reference>
<accession>S5LM98</accession>
<dbReference type="PROSITE" id="PS50209">
    <property type="entry name" value="CARD"/>
    <property type="match status" value="1"/>
</dbReference>
<evidence type="ECO:0000256" key="1">
    <source>
        <dbReference type="SAM" id="MobiDB-lite"/>
    </source>
</evidence>
<dbReference type="EMBL" id="KC845299">
    <property type="protein sequence ID" value="AGR27779.1"/>
    <property type="molecule type" value="mRNA"/>
</dbReference>
<dbReference type="PANTHER" id="PTHR15034">
    <property type="entry name" value="DEATH DOMAIN-CONTAINING PROTEIN CRADD"/>
    <property type="match status" value="1"/>
</dbReference>
<proteinExistence type="evidence at transcript level"/>
<dbReference type="AlphaFoldDB" id="S5LM98"/>
<dbReference type="PANTHER" id="PTHR15034:SF5">
    <property type="entry name" value="DEATH DOMAIN-CONTAINING PROTEIN CRADD"/>
    <property type="match status" value="1"/>
</dbReference>
<feature type="compositionally biased region" description="Polar residues" evidence="1">
    <location>
        <begin position="203"/>
        <end position="217"/>
    </location>
</feature>
<dbReference type="GO" id="GO:0002020">
    <property type="term" value="F:protease binding"/>
    <property type="evidence" value="ECO:0007669"/>
    <property type="project" value="InterPro"/>
</dbReference>
<dbReference type="InterPro" id="IPR011029">
    <property type="entry name" value="DEATH-like_dom_sf"/>
</dbReference>
<dbReference type="SMART" id="SM00114">
    <property type="entry name" value="CARD"/>
    <property type="match status" value="1"/>
</dbReference>
<dbReference type="CDD" id="cd01671">
    <property type="entry name" value="CARD"/>
    <property type="match status" value="1"/>
</dbReference>
<dbReference type="GO" id="GO:0042981">
    <property type="term" value="P:regulation of apoptotic process"/>
    <property type="evidence" value="ECO:0007669"/>
    <property type="project" value="InterPro"/>
</dbReference>
<name>S5LM98_HALDV</name>
<dbReference type="InterPro" id="IPR037939">
    <property type="entry name" value="CRADD"/>
</dbReference>
<feature type="domain" description="CARD" evidence="2">
    <location>
        <begin position="1"/>
        <end position="93"/>
    </location>
</feature>
<organism evidence="3">
    <name type="scientific">Haliotis diversicolor</name>
    <name type="common">Abalone</name>
    <name type="synonym">Sulculus diversicolor</name>
    <dbReference type="NCBI Taxonomy" id="36095"/>
    <lineage>
        <taxon>Eukaryota</taxon>
        <taxon>Metazoa</taxon>
        <taxon>Spiralia</taxon>
        <taxon>Lophotrochozoa</taxon>
        <taxon>Mollusca</taxon>
        <taxon>Gastropoda</taxon>
        <taxon>Vetigastropoda</taxon>
        <taxon>Lepetellida</taxon>
        <taxon>Haliotoidea</taxon>
        <taxon>Haliotidae</taxon>
        <taxon>Haliotis</taxon>
    </lineage>
</organism>
<dbReference type="SUPFAM" id="SSF47986">
    <property type="entry name" value="DEATH domain"/>
    <property type="match status" value="1"/>
</dbReference>
<dbReference type="Gene3D" id="1.10.533.10">
    <property type="entry name" value="Death Domain, Fas"/>
    <property type="match status" value="1"/>
</dbReference>
<feature type="region of interest" description="Disordered" evidence="1">
    <location>
        <begin position="86"/>
        <end position="113"/>
    </location>
</feature>